<comment type="caution">
    <text evidence="1">The sequence shown here is derived from an EMBL/GenBank/DDBJ whole genome shotgun (WGS) entry which is preliminary data.</text>
</comment>
<evidence type="ECO:0000313" key="2">
    <source>
        <dbReference type="Proteomes" id="UP000254559"/>
    </source>
</evidence>
<dbReference type="Proteomes" id="UP000254559">
    <property type="component" value="Unassembled WGS sequence"/>
</dbReference>
<proteinExistence type="predicted"/>
<evidence type="ECO:0000313" key="1">
    <source>
        <dbReference type="EMBL" id="SUN62385.1"/>
    </source>
</evidence>
<reference evidence="1 2" key="1">
    <citation type="submission" date="2018-06" db="EMBL/GenBank/DDBJ databases">
        <authorList>
            <consortium name="Pathogen Informatics"/>
            <person name="Doyle S."/>
        </authorList>
    </citation>
    <scope>NUCLEOTIDE SEQUENCE [LARGE SCALE GENOMIC DNA]</scope>
    <source>
        <strain evidence="1 2">NCTC11564</strain>
    </source>
</reference>
<dbReference type="RefSeq" id="WP_309543766.1">
    <property type="nucleotide sequence ID" value="NZ_UHFO01000001.1"/>
</dbReference>
<gene>
    <name evidence="1" type="ORF">NCTC11564_00469</name>
</gene>
<protein>
    <submittedName>
        <fullName evidence="1">Uncharacterized protein</fullName>
    </submittedName>
</protein>
<sequence>MKYFDFEAVNELVKEVVFNKERLIEVINTEKGDEPDENTFAKLKNSSFKNGRIDVDVYSQLLEDAPEHARGFIGLPFRINETDDYFESFYIRPTNGRIEDPIRRNRAVQYFAYPNHTFDYFRERCITDYEGPADIGINEWIHLTVIWITKRLPF</sequence>
<organism evidence="1 2">
    <name type="scientific">Streptococcus dysgalactiae subsp. equisimilis</name>
    <name type="common">Streptococcus equisimilis</name>
    <dbReference type="NCBI Taxonomy" id="119602"/>
    <lineage>
        <taxon>Bacteria</taxon>
        <taxon>Bacillati</taxon>
        <taxon>Bacillota</taxon>
        <taxon>Bacilli</taxon>
        <taxon>Lactobacillales</taxon>
        <taxon>Streptococcaceae</taxon>
        <taxon>Streptococcus</taxon>
    </lineage>
</organism>
<dbReference type="EMBL" id="UHFO01000001">
    <property type="protein sequence ID" value="SUN62385.1"/>
    <property type="molecule type" value="Genomic_DNA"/>
</dbReference>
<accession>A0A9X8XH39</accession>
<dbReference type="AlphaFoldDB" id="A0A9X8XH39"/>
<name>A0A9X8XH39_STREQ</name>